<evidence type="ECO:0000259" key="7">
    <source>
        <dbReference type="PROSITE" id="PS50225"/>
    </source>
</evidence>
<dbReference type="UniPathway" id="UPA00143"/>
<dbReference type="InterPro" id="IPR036770">
    <property type="entry name" value="Ankyrin_rpt-contain_sf"/>
</dbReference>
<feature type="repeat" description="ANK" evidence="6">
    <location>
        <begin position="176"/>
        <end position="208"/>
    </location>
</feature>
<dbReference type="CDD" id="cd03723">
    <property type="entry name" value="SOCS_ASB4_ASB18"/>
    <property type="match status" value="1"/>
</dbReference>
<evidence type="ECO:0000256" key="4">
    <source>
        <dbReference type="ARBA" id="ARBA00022786"/>
    </source>
</evidence>
<dbReference type="PRINTS" id="PR01415">
    <property type="entry name" value="ANKYRIN"/>
</dbReference>
<dbReference type="InterPro" id="IPR051573">
    <property type="entry name" value="Ankyrin-SOCS_box_domain"/>
</dbReference>
<feature type="domain" description="SOCS box" evidence="7">
    <location>
        <begin position="403"/>
        <end position="445"/>
    </location>
</feature>
<comment type="pathway">
    <text evidence="1">Protein modification; protein ubiquitination.</text>
</comment>
<dbReference type="PROSITE" id="PS50297">
    <property type="entry name" value="ANK_REP_REGION"/>
    <property type="match status" value="4"/>
</dbReference>
<evidence type="ECO:0000256" key="2">
    <source>
        <dbReference type="ARBA" id="ARBA00005949"/>
    </source>
</evidence>
<feature type="repeat" description="ANK" evidence="6">
    <location>
        <begin position="210"/>
        <end position="242"/>
    </location>
</feature>
<dbReference type="GO" id="GO:0016567">
    <property type="term" value="P:protein ubiquitination"/>
    <property type="evidence" value="ECO:0007669"/>
    <property type="project" value="UniProtKB-UniPathway"/>
</dbReference>
<dbReference type="KEGG" id="muo:115481775"/>
<dbReference type="InParanoid" id="A0A6P7ZQQ1"/>
<dbReference type="SMART" id="SM00248">
    <property type="entry name" value="ANK"/>
    <property type="match status" value="6"/>
</dbReference>
<dbReference type="PANTHER" id="PTHR24136:SF18">
    <property type="entry name" value="ANKYRIN REPEAT AND SOCS BOX PROTEIN 5"/>
    <property type="match status" value="1"/>
</dbReference>
<evidence type="ECO:0000256" key="6">
    <source>
        <dbReference type="PROSITE-ProRule" id="PRU00023"/>
    </source>
</evidence>
<gene>
    <name evidence="9" type="primary">ASB16</name>
</gene>
<proteinExistence type="inferred from homology"/>
<feature type="repeat" description="ANK" evidence="6">
    <location>
        <begin position="143"/>
        <end position="175"/>
    </location>
</feature>
<dbReference type="AlphaFoldDB" id="A0A6P7ZQQ1"/>
<keyword evidence="8" id="KW-1185">Reference proteome</keyword>
<dbReference type="Gene3D" id="1.25.40.20">
    <property type="entry name" value="Ankyrin repeat-containing domain"/>
    <property type="match status" value="2"/>
</dbReference>
<dbReference type="PROSITE" id="PS50088">
    <property type="entry name" value="ANK_REPEAT"/>
    <property type="match status" value="5"/>
</dbReference>
<organism evidence="8 9">
    <name type="scientific">Microcaecilia unicolor</name>
    <dbReference type="NCBI Taxonomy" id="1415580"/>
    <lineage>
        <taxon>Eukaryota</taxon>
        <taxon>Metazoa</taxon>
        <taxon>Chordata</taxon>
        <taxon>Craniata</taxon>
        <taxon>Vertebrata</taxon>
        <taxon>Euteleostomi</taxon>
        <taxon>Amphibia</taxon>
        <taxon>Gymnophiona</taxon>
        <taxon>Siphonopidae</taxon>
        <taxon>Microcaecilia</taxon>
    </lineage>
</organism>
<evidence type="ECO:0000313" key="8">
    <source>
        <dbReference type="Proteomes" id="UP000515156"/>
    </source>
</evidence>
<evidence type="ECO:0000256" key="5">
    <source>
        <dbReference type="ARBA" id="ARBA00023043"/>
    </source>
</evidence>
<accession>A0A6P7ZQQ1</accession>
<dbReference type="InterPro" id="IPR002110">
    <property type="entry name" value="Ankyrin_rpt"/>
</dbReference>
<dbReference type="Pfam" id="PF12796">
    <property type="entry name" value="Ank_2"/>
    <property type="match status" value="2"/>
</dbReference>
<keyword evidence="3" id="KW-0677">Repeat</keyword>
<dbReference type="GO" id="GO:0045732">
    <property type="term" value="P:positive regulation of protein catabolic process"/>
    <property type="evidence" value="ECO:0007669"/>
    <property type="project" value="TreeGrafter"/>
</dbReference>
<keyword evidence="4" id="KW-0833">Ubl conjugation pathway</keyword>
<evidence type="ECO:0000256" key="3">
    <source>
        <dbReference type="ARBA" id="ARBA00022737"/>
    </source>
</evidence>
<sequence>MAQETFTFTSSTLRSLRLQREMLELDEHRRALARRYLPRRALPASRSSTLSHQPRYCRDPTVHNALYTGDLQHIQTLFKDQVTANLIVETVSEELLWSTELGLWALNPKKKHTSPLRIAATRGYIDCIKHLIIQGADINATVGGRAALHDTCMSHHTECTQFLLKCGANPNILSEDGSAPLHLCTSLETLECAQLLLEFGASVNLTTRDRRMTPLHVAAKHGLEKHVNLYLCNGANFSLRNREGETALNTACASADDPQKASKYYLVVKKLVDGGADVRMAGRKDHTPLHNACGNCHHQIVDLLLQHGAEVNAVNCAGYAPLDCILQVVEDYLEWQPERIVLALLNHGAVPVNPKVWKFCSLSPRTLEVLLNSFDRILSCEAWVEVVPPELWQEHRIVYDSALQMTNQPRQLQHLARCALRRYLGGQCHSVVPELKLPEPLKAYLLLQIEGYIR</sequence>
<protein>
    <submittedName>
        <fullName evidence="9">Ankyrin repeat and SOCS box protein 16</fullName>
    </submittedName>
</protein>
<dbReference type="SMART" id="SM00969">
    <property type="entry name" value="SOCS_box"/>
    <property type="match status" value="1"/>
</dbReference>
<feature type="repeat" description="ANK" evidence="6">
    <location>
        <begin position="111"/>
        <end position="143"/>
    </location>
</feature>
<dbReference type="Pfam" id="PF07525">
    <property type="entry name" value="SOCS_box"/>
    <property type="match status" value="1"/>
</dbReference>
<dbReference type="Gene3D" id="1.10.750.20">
    <property type="entry name" value="SOCS box"/>
    <property type="match status" value="1"/>
</dbReference>
<dbReference type="SUPFAM" id="SSF158235">
    <property type="entry name" value="SOCS box-like"/>
    <property type="match status" value="1"/>
</dbReference>
<dbReference type="SUPFAM" id="SSF48403">
    <property type="entry name" value="Ankyrin repeat"/>
    <property type="match status" value="1"/>
</dbReference>
<name>A0A6P7ZQQ1_9AMPH</name>
<dbReference type="CTD" id="92591"/>
<dbReference type="FunCoup" id="A0A6P7ZQQ1">
    <property type="interactions" value="550"/>
</dbReference>
<dbReference type="InterPro" id="IPR001496">
    <property type="entry name" value="SOCS_box"/>
</dbReference>
<comment type="similarity">
    <text evidence="2">Belongs to the ankyrin SOCS box (ASB) family.</text>
</comment>
<keyword evidence="5 6" id="KW-0040">ANK repeat</keyword>
<dbReference type="InterPro" id="IPR036036">
    <property type="entry name" value="SOCS_box-like_dom_sf"/>
</dbReference>
<dbReference type="OrthoDB" id="194358at2759"/>
<dbReference type="GeneID" id="115481775"/>
<reference evidence="9" key="1">
    <citation type="submission" date="2025-08" db="UniProtKB">
        <authorList>
            <consortium name="RefSeq"/>
        </authorList>
    </citation>
    <scope>IDENTIFICATION</scope>
</reference>
<evidence type="ECO:0000256" key="1">
    <source>
        <dbReference type="ARBA" id="ARBA00004906"/>
    </source>
</evidence>
<evidence type="ECO:0000313" key="9">
    <source>
        <dbReference type="RefSeq" id="XP_030077016.1"/>
    </source>
</evidence>
<dbReference type="PANTHER" id="PTHR24136">
    <property type="entry name" value="SOWAH (DROSOPHILA) HOMOLOG"/>
    <property type="match status" value="1"/>
</dbReference>
<dbReference type="GO" id="GO:0035556">
    <property type="term" value="P:intracellular signal transduction"/>
    <property type="evidence" value="ECO:0007669"/>
    <property type="project" value="InterPro"/>
</dbReference>
<dbReference type="RefSeq" id="XP_030077016.1">
    <property type="nucleotide sequence ID" value="XM_030221156.1"/>
</dbReference>
<dbReference type="PROSITE" id="PS50225">
    <property type="entry name" value="SOCS"/>
    <property type="match status" value="1"/>
</dbReference>
<dbReference type="FunFam" id="1.10.750.20:FF:000001">
    <property type="entry name" value="Ankyrin repeat and SOCS box containing 1"/>
    <property type="match status" value="1"/>
</dbReference>
<dbReference type="Proteomes" id="UP000515156">
    <property type="component" value="Chromosome 12"/>
</dbReference>
<feature type="repeat" description="ANK" evidence="6">
    <location>
        <begin position="284"/>
        <end position="316"/>
    </location>
</feature>